<dbReference type="eggNOG" id="COG1700">
    <property type="taxonomic scope" value="Bacteria"/>
</dbReference>
<dbReference type="AlphaFoldDB" id="A0A094WGC5"/>
<dbReference type="EMBL" id="JALP01000242">
    <property type="protein sequence ID" value="THG89362.1"/>
    <property type="molecule type" value="Genomic_DNA"/>
</dbReference>
<reference evidence="1 3" key="1">
    <citation type="journal article" date="2014" name="Genome Announc.">
        <title>Draft Genome Sequence of Bacillus alcalophilus AV1934, a Classic Alkaliphile Isolated from Human Feces in 1934.</title>
        <authorList>
            <person name="Attie O."/>
            <person name="Jayaprakash A."/>
            <person name="Shah H."/>
            <person name="Paulsen I.T."/>
            <person name="Morino M."/>
            <person name="Takahashi Y."/>
            <person name="Narumi I."/>
            <person name="Sachidanandam R."/>
            <person name="Satoh K."/>
            <person name="Ito M."/>
            <person name="Krulwich T.A."/>
        </authorList>
    </citation>
    <scope>NUCLEOTIDE SEQUENCE [LARGE SCALE GENOMIC DNA]</scope>
    <source>
        <strain evidence="1 3">AV1934</strain>
    </source>
</reference>
<sequence>MTTLSQLKEATELPELFMKSKEETTVWRMLRRVSDRIKVELDSNELDRANTIEAFHFKNITVEVLKEENTLYFKKDKHHKGIALSELKETPSKVFRSMVDFMELG</sequence>
<comment type="caution">
    <text evidence="1">The sequence shown here is derived from an EMBL/GenBank/DDBJ whole genome shotgun (WGS) entry which is preliminary data.</text>
</comment>
<organism evidence="1 3">
    <name type="scientific">Alkalihalobacillus alcalophilus ATCC 27647 = CGMCC 1.3604</name>
    <dbReference type="NCBI Taxonomy" id="1218173"/>
    <lineage>
        <taxon>Bacteria</taxon>
        <taxon>Bacillati</taxon>
        <taxon>Bacillota</taxon>
        <taxon>Bacilli</taxon>
        <taxon>Bacillales</taxon>
        <taxon>Bacillaceae</taxon>
        <taxon>Alkalihalobacillus</taxon>
    </lineage>
</organism>
<evidence type="ECO:0000313" key="4">
    <source>
        <dbReference type="Proteomes" id="UP000297014"/>
    </source>
</evidence>
<dbReference type="Proteomes" id="UP000297014">
    <property type="component" value="Unassembled WGS sequence"/>
</dbReference>
<keyword evidence="3" id="KW-1185">Reference proteome</keyword>
<name>A0A094WGC5_ALKAL</name>
<dbReference type="Proteomes" id="UP000002754">
    <property type="component" value="Unassembled WGS sequence"/>
</dbReference>
<protein>
    <submittedName>
        <fullName evidence="1">Uncharacterized protein</fullName>
    </submittedName>
</protein>
<evidence type="ECO:0000313" key="1">
    <source>
        <dbReference type="EMBL" id="KGA95831.1"/>
    </source>
</evidence>
<dbReference type="OrthoDB" id="11970at2"/>
<dbReference type="RefSeq" id="WP_136446079.1">
    <property type="nucleotide sequence ID" value="NZ_ALPT02000099.1"/>
</dbReference>
<accession>A0A094WGC5</accession>
<proteinExistence type="predicted"/>
<evidence type="ECO:0000313" key="2">
    <source>
        <dbReference type="EMBL" id="THG89362.1"/>
    </source>
</evidence>
<dbReference type="EMBL" id="ALPT02000099">
    <property type="protein sequence ID" value="KGA95831.1"/>
    <property type="molecule type" value="Genomic_DNA"/>
</dbReference>
<gene>
    <name evidence="2" type="ORF">AJ85_18095</name>
    <name evidence="1" type="ORF">BALCAV_0219935</name>
</gene>
<reference evidence="2 4" key="2">
    <citation type="submission" date="2014-01" db="EMBL/GenBank/DDBJ databases">
        <title>Draft genome sequencing of Bacillus alcalophilus CGMCC 1.3604.</title>
        <authorList>
            <person name="Yang J."/>
            <person name="Diao L."/>
            <person name="Yang S."/>
        </authorList>
    </citation>
    <scope>NUCLEOTIDE SEQUENCE [LARGE SCALE GENOMIC DNA]</scope>
    <source>
        <strain evidence="2 4">CGMCC 1.3604</strain>
    </source>
</reference>
<evidence type="ECO:0000313" key="3">
    <source>
        <dbReference type="Proteomes" id="UP000002754"/>
    </source>
</evidence>